<dbReference type="Gene3D" id="3.40.1350.10">
    <property type="match status" value="1"/>
</dbReference>
<dbReference type="InterPro" id="IPR054374">
    <property type="entry name" value="AF1548-like_C"/>
</dbReference>
<dbReference type="InterPro" id="IPR011856">
    <property type="entry name" value="tRNA_endonuc-like_dom_sf"/>
</dbReference>
<dbReference type="AlphaFoldDB" id="A0A1G2Q035"/>
<dbReference type="Proteomes" id="UP000177649">
    <property type="component" value="Unassembled WGS sequence"/>
</dbReference>
<accession>A0A1G2Q035</accession>
<organism evidence="5 6">
    <name type="scientific">Candidatus Terrybacteria bacterium RIFCSPLOWO2_02_42_20</name>
    <dbReference type="NCBI Taxonomy" id="1802370"/>
    <lineage>
        <taxon>Bacteria</taxon>
        <taxon>Candidatus Terryibacteriota</taxon>
    </lineage>
</organism>
<dbReference type="InterPro" id="IPR007560">
    <property type="entry name" value="Restrct_endonuc_IV_Mrr"/>
</dbReference>
<dbReference type="GO" id="GO:0003677">
    <property type="term" value="F:DNA binding"/>
    <property type="evidence" value="ECO:0007669"/>
    <property type="project" value="InterPro"/>
</dbReference>
<dbReference type="PROSITE" id="PS51161">
    <property type="entry name" value="ATP_CONE"/>
    <property type="match status" value="1"/>
</dbReference>
<evidence type="ECO:0000256" key="3">
    <source>
        <dbReference type="PROSITE-ProRule" id="PRU00492"/>
    </source>
</evidence>
<dbReference type="GO" id="GO:0004519">
    <property type="term" value="F:endonuclease activity"/>
    <property type="evidence" value="ECO:0007669"/>
    <property type="project" value="InterPro"/>
</dbReference>
<dbReference type="GO" id="GO:0005524">
    <property type="term" value="F:ATP binding"/>
    <property type="evidence" value="ECO:0007669"/>
    <property type="project" value="UniProtKB-UniRule"/>
</dbReference>
<dbReference type="STRING" id="1802370.A2Z62_01350"/>
<evidence type="ECO:0000256" key="2">
    <source>
        <dbReference type="ARBA" id="ARBA00022840"/>
    </source>
</evidence>
<dbReference type="InterPro" id="IPR005144">
    <property type="entry name" value="ATP-cone_dom"/>
</dbReference>
<name>A0A1G2Q035_9BACT</name>
<keyword evidence="1 3" id="KW-0547">Nucleotide-binding</keyword>
<dbReference type="Pfam" id="PF04471">
    <property type="entry name" value="Mrr_cat"/>
    <property type="match status" value="1"/>
</dbReference>
<proteinExistence type="predicted"/>
<keyword evidence="2 3" id="KW-0067">ATP-binding</keyword>
<evidence type="ECO:0000256" key="1">
    <source>
        <dbReference type="ARBA" id="ARBA00022741"/>
    </source>
</evidence>
<protein>
    <recommendedName>
        <fullName evidence="4">ATP-cone domain-containing protein</fullName>
    </recommendedName>
</protein>
<sequence length="278" mass="31054">MEIIKSAGTREKFNKDKLCGSLEKAGAPLDLAKKVCDLTEKNISPGESTTKIFRTALDYLVKEDLNLAASYGLRRAIGEFGPAGFLFEQYVEIILQAYGYETKRNVMMKGACVEHEVDVSAKKDGAHYIVEAKYRNEPGIKTHIDVVMYGDARMADIARFEESAGREKDIQAHILWLFTNTKFTGKAITYAKCRGIKLTGWNYPADKKLENLILDKKIFPITILPSVNGFKLEQFAKKGLLLAQDLLPYSARDLSGEFGLSAKDAEKISAEAEKLIRK</sequence>
<evidence type="ECO:0000313" key="5">
    <source>
        <dbReference type="EMBL" id="OHA53947.1"/>
    </source>
</evidence>
<reference evidence="5 6" key="1">
    <citation type="journal article" date="2016" name="Nat. Commun.">
        <title>Thousands of microbial genomes shed light on interconnected biogeochemical processes in an aquifer system.</title>
        <authorList>
            <person name="Anantharaman K."/>
            <person name="Brown C.T."/>
            <person name="Hug L.A."/>
            <person name="Sharon I."/>
            <person name="Castelle C.J."/>
            <person name="Probst A.J."/>
            <person name="Thomas B.C."/>
            <person name="Singh A."/>
            <person name="Wilkins M.J."/>
            <person name="Karaoz U."/>
            <person name="Brodie E.L."/>
            <person name="Williams K.H."/>
            <person name="Hubbard S.S."/>
            <person name="Banfield J.F."/>
        </authorList>
    </citation>
    <scope>NUCLEOTIDE SEQUENCE [LARGE SCALE GENOMIC DNA]</scope>
</reference>
<dbReference type="Gene3D" id="1.10.150.20">
    <property type="entry name" value="5' to 3' exonuclease, C-terminal subdomain"/>
    <property type="match status" value="1"/>
</dbReference>
<dbReference type="GO" id="GO:0009307">
    <property type="term" value="P:DNA restriction-modification system"/>
    <property type="evidence" value="ECO:0007669"/>
    <property type="project" value="InterPro"/>
</dbReference>
<feature type="domain" description="ATP-cone" evidence="4">
    <location>
        <begin position="1"/>
        <end position="82"/>
    </location>
</feature>
<evidence type="ECO:0000313" key="6">
    <source>
        <dbReference type="Proteomes" id="UP000177649"/>
    </source>
</evidence>
<dbReference type="Pfam" id="PF22357">
    <property type="entry name" value="AF1548-like_C"/>
    <property type="match status" value="1"/>
</dbReference>
<evidence type="ECO:0000259" key="4">
    <source>
        <dbReference type="PROSITE" id="PS51161"/>
    </source>
</evidence>
<gene>
    <name evidence="5" type="ORF">A2Z62_01350</name>
</gene>
<dbReference type="InterPro" id="IPR011335">
    <property type="entry name" value="Restrct_endonuc-II-like"/>
</dbReference>
<dbReference type="SUPFAM" id="SSF52980">
    <property type="entry name" value="Restriction endonuclease-like"/>
    <property type="match status" value="1"/>
</dbReference>
<comment type="caution">
    <text evidence="5">The sequence shown here is derived from an EMBL/GenBank/DDBJ whole genome shotgun (WGS) entry which is preliminary data.</text>
</comment>
<dbReference type="EMBL" id="MHTA01000026">
    <property type="protein sequence ID" value="OHA53947.1"/>
    <property type="molecule type" value="Genomic_DNA"/>
</dbReference>